<dbReference type="GO" id="GO:0006508">
    <property type="term" value="P:proteolysis"/>
    <property type="evidence" value="ECO:0007669"/>
    <property type="project" value="UniProtKB-KW"/>
</dbReference>
<evidence type="ECO:0000256" key="3">
    <source>
        <dbReference type="ARBA" id="ARBA00022825"/>
    </source>
</evidence>
<name>A0A3Q1J8V5_ANATE</name>
<dbReference type="InterPro" id="IPR018114">
    <property type="entry name" value="TRYPSIN_HIS"/>
</dbReference>
<evidence type="ECO:0000313" key="9">
    <source>
        <dbReference type="Proteomes" id="UP000265040"/>
    </source>
</evidence>
<dbReference type="SUPFAM" id="SSF50494">
    <property type="entry name" value="Trypsin-like serine proteases"/>
    <property type="match status" value="1"/>
</dbReference>
<dbReference type="InterPro" id="IPR001314">
    <property type="entry name" value="Peptidase_S1A"/>
</dbReference>
<dbReference type="Ensembl" id="ENSATET00000028026.3">
    <property type="protein sequence ID" value="ENSATEP00000027589.3"/>
    <property type="gene ID" value="ENSATEG00000019068.3"/>
</dbReference>
<dbReference type="InterPro" id="IPR033116">
    <property type="entry name" value="TRYPSIN_SER"/>
</dbReference>
<protein>
    <recommendedName>
        <fullName evidence="7">Peptidase S1 domain-containing protein</fullName>
    </recommendedName>
</protein>
<evidence type="ECO:0000259" key="7">
    <source>
        <dbReference type="PROSITE" id="PS50240"/>
    </source>
</evidence>
<dbReference type="InterPro" id="IPR009003">
    <property type="entry name" value="Peptidase_S1_PA"/>
</dbReference>
<dbReference type="GO" id="GO:0004252">
    <property type="term" value="F:serine-type endopeptidase activity"/>
    <property type="evidence" value="ECO:0007669"/>
    <property type="project" value="InterPro"/>
</dbReference>
<dbReference type="STRING" id="64144.ENSATEP00000027589"/>
<evidence type="ECO:0000256" key="6">
    <source>
        <dbReference type="SAM" id="SignalP"/>
    </source>
</evidence>
<dbReference type="PROSITE" id="PS00134">
    <property type="entry name" value="TRYPSIN_HIS"/>
    <property type="match status" value="1"/>
</dbReference>
<dbReference type="InParanoid" id="A0A3Q1J8V5"/>
<evidence type="ECO:0000313" key="8">
    <source>
        <dbReference type="Ensembl" id="ENSATEP00000027589.3"/>
    </source>
</evidence>
<reference evidence="8" key="2">
    <citation type="submission" date="2025-08" db="UniProtKB">
        <authorList>
            <consortium name="Ensembl"/>
        </authorList>
    </citation>
    <scope>IDENTIFICATION</scope>
</reference>
<dbReference type="PROSITE" id="PS00135">
    <property type="entry name" value="TRYPSIN_SER"/>
    <property type="match status" value="1"/>
</dbReference>
<feature type="domain" description="Peptidase S1" evidence="7">
    <location>
        <begin position="33"/>
        <end position="261"/>
    </location>
</feature>
<dbReference type="InterPro" id="IPR001254">
    <property type="entry name" value="Trypsin_dom"/>
</dbReference>
<dbReference type="CDD" id="cd00190">
    <property type="entry name" value="Tryp_SPc"/>
    <property type="match status" value="1"/>
</dbReference>
<keyword evidence="6" id="KW-0732">Signal</keyword>
<evidence type="ECO:0000256" key="2">
    <source>
        <dbReference type="ARBA" id="ARBA00022801"/>
    </source>
</evidence>
<dbReference type="GeneTree" id="ENSGT00940000163009"/>
<keyword evidence="3 5" id="KW-0720">Serine protease</keyword>
<keyword evidence="4" id="KW-1015">Disulfide bond</keyword>
<dbReference type="InterPro" id="IPR043504">
    <property type="entry name" value="Peptidase_S1_PA_chymotrypsin"/>
</dbReference>
<dbReference type="PROSITE" id="PS50240">
    <property type="entry name" value="TRYPSIN_DOM"/>
    <property type="match status" value="1"/>
</dbReference>
<dbReference type="PRINTS" id="PR00722">
    <property type="entry name" value="CHYMOTRYPSIN"/>
</dbReference>
<organism evidence="8 9">
    <name type="scientific">Anabas testudineus</name>
    <name type="common">Climbing perch</name>
    <name type="synonym">Anthias testudineus</name>
    <dbReference type="NCBI Taxonomy" id="64144"/>
    <lineage>
        <taxon>Eukaryota</taxon>
        <taxon>Metazoa</taxon>
        <taxon>Chordata</taxon>
        <taxon>Craniata</taxon>
        <taxon>Vertebrata</taxon>
        <taxon>Euteleostomi</taxon>
        <taxon>Actinopterygii</taxon>
        <taxon>Neopterygii</taxon>
        <taxon>Teleostei</taxon>
        <taxon>Neoteleostei</taxon>
        <taxon>Acanthomorphata</taxon>
        <taxon>Anabantaria</taxon>
        <taxon>Anabantiformes</taxon>
        <taxon>Anabantoidei</taxon>
        <taxon>Anabantidae</taxon>
        <taxon>Anabas</taxon>
    </lineage>
</organism>
<evidence type="ECO:0000256" key="5">
    <source>
        <dbReference type="RuleBase" id="RU363034"/>
    </source>
</evidence>
<dbReference type="Pfam" id="PF00089">
    <property type="entry name" value="Trypsin"/>
    <property type="match status" value="1"/>
</dbReference>
<keyword evidence="1 5" id="KW-0645">Protease</keyword>
<reference evidence="8" key="1">
    <citation type="submission" date="2021-04" db="EMBL/GenBank/DDBJ databases">
        <authorList>
            <consortium name="Wellcome Sanger Institute Data Sharing"/>
        </authorList>
    </citation>
    <scope>NUCLEOTIDE SEQUENCE [LARGE SCALE GENOMIC DNA]</scope>
</reference>
<dbReference type="SMART" id="SM00020">
    <property type="entry name" value="Tryp_SPc"/>
    <property type="match status" value="1"/>
</dbReference>
<feature type="signal peptide" evidence="6">
    <location>
        <begin position="1"/>
        <end position="25"/>
    </location>
</feature>
<feature type="chain" id="PRO_5046492838" description="Peptidase S1 domain-containing protein" evidence="6">
    <location>
        <begin position="26"/>
        <end position="340"/>
    </location>
</feature>
<dbReference type="PANTHER" id="PTHR24252:SF7">
    <property type="entry name" value="HYALIN"/>
    <property type="match status" value="1"/>
</dbReference>
<dbReference type="Proteomes" id="UP000265040">
    <property type="component" value="Chromosome 8"/>
</dbReference>
<dbReference type="Gene3D" id="2.40.10.10">
    <property type="entry name" value="Trypsin-like serine proteases"/>
    <property type="match status" value="1"/>
</dbReference>
<keyword evidence="9" id="KW-1185">Reference proteome</keyword>
<keyword evidence="2 5" id="KW-0378">Hydrolase</keyword>
<evidence type="ECO:0000256" key="4">
    <source>
        <dbReference type="ARBA" id="ARBA00023157"/>
    </source>
</evidence>
<reference evidence="8" key="3">
    <citation type="submission" date="2025-09" db="UniProtKB">
        <authorList>
            <consortium name="Ensembl"/>
        </authorList>
    </citation>
    <scope>IDENTIFICATION</scope>
</reference>
<evidence type="ECO:0000256" key="1">
    <source>
        <dbReference type="ARBA" id="ARBA00022670"/>
    </source>
</evidence>
<dbReference type="PANTHER" id="PTHR24252">
    <property type="entry name" value="ACROSIN-RELATED"/>
    <property type="match status" value="1"/>
</dbReference>
<sequence length="340" mass="36547">MKSNTAVMWKIIAHCFIVCLFSVCGQPPLNNKIVGGQVASAGSWPWQVSLQISRRHFCGGSLINDQWVLTAAHCTTCSVTVYLGLQSREGYNPNQQFRRVSLIINHPRYISITQVNDIALLKLSSPVTFTNFVLPVCLAASDSTFYSGTDSWVTGWGATASGANTISQDLREVKVPVVGNRQCNCDYGVGTITNNMMCAGLSSGGKDSCQGDSGGPMVSKQGSRWIQSGIVSFGEGCALPNFPGVYTRVSQYQSWINSTITSNQPGFITFTSTGNDSDLSRRLLLTVSLSVSLQCVVSLHSTTRLLEDRWPLQVAGPGRSVCKYLGGISVEDPSSTISGC</sequence>
<accession>A0A3Q1J8V5</accession>
<proteinExistence type="predicted"/>
<dbReference type="AlphaFoldDB" id="A0A3Q1J8V5"/>